<dbReference type="InterPro" id="IPR043128">
    <property type="entry name" value="Rev_trsase/Diguanyl_cyclase"/>
</dbReference>
<keyword evidence="4" id="KW-0548">Nucleotidyltransferase</keyword>
<dbReference type="InterPro" id="IPR000477">
    <property type="entry name" value="RT_dom"/>
</dbReference>
<gene>
    <name evidence="4" type="ORF">PHMEG_0002349</name>
</gene>
<feature type="transmembrane region" description="Helical" evidence="2">
    <location>
        <begin position="57"/>
        <end position="80"/>
    </location>
</feature>
<organism evidence="4 5">
    <name type="scientific">Phytophthora megakarya</name>
    <dbReference type="NCBI Taxonomy" id="4795"/>
    <lineage>
        <taxon>Eukaryota</taxon>
        <taxon>Sar</taxon>
        <taxon>Stramenopiles</taxon>
        <taxon>Oomycota</taxon>
        <taxon>Peronosporomycetes</taxon>
        <taxon>Peronosporales</taxon>
        <taxon>Peronosporaceae</taxon>
        <taxon>Phytophthora</taxon>
    </lineage>
</organism>
<dbReference type="InterPro" id="IPR043502">
    <property type="entry name" value="DNA/RNA_pol_sf"/>
</dbReference>
<keyword evidence="5" id="KW-1185">Reference proteome</keyword>
<comment type="caution">
    <text evidence="4">The sequence shown here is derived from an EMBL/GenBank/DDBJ whole genome shotgun (WGS) entry which is preliminary data.</text>
</comment>
<feature type="domain" description="Reverse transcriptase" evidence="3">
    <location>
        <begin position="14"/>
        <end position="104"/>
    </location>
</feature>
<dbReference type="AlphaFoldDB" id="A0A225WYL5"/>
<sequence length="419" mass="47440">MRIGHRPRDEEERYHCINYRLANQLIKLMNYPGPLIDELMSNFAATMLFMTLDMASGFWAVPMTVGAQLISAFICPLVHFKWKRMSFGLKNAPLTYQQLLDNCLWSFVRLPPEEERLVDPEVLEFLGISPEASGAPVSQGTDPRGGRWSPGQARTVFHQNRYIDDIIYGAPSWDDLCKTLNVLLYRLREFGVKKCKYLGHDISSDGIRTSSKLAEKVLNLSFPQTLSNILPRETQLLRQIYRGSTRTRSHSLRSIGRATPFWARSREAKHASVDAIAPAPRPQETVCNNIACQPLGPSVRFWGRTTTAPYYPCGSWGEFFRTLIPAEKEALTLLRVLNTCHTMITSCSEKKIRVYTQYSVVAWLFKSKTWAVNLSPPTPPWDLDIRQVENDEDGLASILGRVSPPPPGTPRRGRRSPGS</sequence>
<keyword evidence="2" id="KW-0812">Transmembrane</keyword>
<dbReference type="EMBL" id="NBNE01000102">
    <property type="protein sequence ID" value="OWZ22895.1"/>
    <property type="molecule type" value="Genomic_DNA"/>
</dbReference>
<dbReference type="InterPro" id="IPR051320">
    <property type="entry name" value="Viral_Replic_Matur_Polypro"/>
</dbReference>
<evidence type="ECO:0000256" key="1">
    <source>
        <dbReference type="SAM" id="MobiDB-lite"/>
    </source>
</evidence>
<dbReference type="Proteomes" id="UP000198211">
    <property type="component" value="Unassembled WGS sequence"/>
</dbReference>
<accession>A0A225WYL5</accession>
<keyword evidence="2" id="KW-1133">Transmembrane helix</keyword>
<protein>
    <submittedName>
        <fullName evidence="4">Reverse transcriptase</fullName>
    </submittedName>
</protein>
<dbReference type="PANTHER" id="PTHR33064:SF37">
    <property type="entry name" value="RIBONUCLEASE H"/>
    <property type="match status" value="1"/>
</dbReference>
<dbReference type="GO" id="GO:0003964">
    <property type="term" value="F:RNA-directed DNA polymerase activity"/>
    <property type="evidence" value="ECO:0007669"/>
    <property type="project" value="UniProtKB-KW"/>
</dbReference>
<keyword evidence="2" id="KW-0472">Membrane</keyword>
<proteinExistence type="predicted"/>
<dbReference type="SUPFAM" id="SSF56672">
    <property type="entry name" value="DNA/RNA polymerases"/>
    <property type="match status" value="1"/>
</dbReference>
<dbReference type="CDD" id="cd01647">
    <property type="entry name" value="RT_LTR"/>
    <property type="match status" value="1"/>
</dbReference>
<reference evidence="5" key="1">
    <citation type="submission" date="2017-03" db="EMBL/GenBank/DDBJ databases">
        <title>Phytopthora megakarya and P. palmivora, two closely related causual agents of cacao black pod achieved similar genome size and gene model numbers by different mechanisms.</title>
        <authorList>
            <person name="Ali S."/>
            <person name="Shao J."/>
            <person name="Larry D.J."/>
            <person name="Kronmiller B."/>
            <person name="Shen D."/>
            <person name="Strem M.D."/>
            <person name="Melnick R.L."/>
            <person name="Guiltinan M.J."/>
            <person name="Tyler B.M."/>
            <person name="Meinhardt L.W."/>
            <person name="Bailey B.A."/>
        </authorList>
    </citation>
    <scope>NUCLEOTIDE SEQUENCE [LARGE SCALE GENOMIC DNA]</scope>
    <source>
        <strain evidence="5">zdho120</strain>
    </source>
</reference>
<keyword evidence="4" id="KW-0695">RNA-directed DNA polymerase</keyword>
<keyword evidence="4" id="KW-0808">Transferase</keyword>
<dbReference type="Pfam" id="PF00078">
    <property type="entry name" value="RVT_1"/>
    <property type="match status" value="1"/>
</dbReference>
<name>A0A225WYL5_9STRA</name>
<dbReference type="PANTHER" id="PTHR33064">
    <property type="entry name" value="POL PROTEIN"/>
    <property type="match status" value="1"/>
</dbReference>
<evidence type="ECO:0000313" key="5">
    <source>
        <dbReference type="Proteomes" id="UP000198211"/>
    </source>
</evidence>
<evidence type="ECO:0000313" key="4">
    <source>
        <dbReference type="EMBL" id="OWZ22895.1"/>
    </source>
</evidence>
<evidence type="ECO:0000256" key="2">
    <source>
        <dbReference type="SAM" id="Phobius"/>
    </source>
</evidence>
<evidence type="ECO:0000259" key="3">
    <source>
        <dbReference type="Pfam" id="PF00078"/>
    </source>
</evidence>
<dbReference type="Gene3D" id="3.10.10.10">
    <property type="entry name" value="HIV Type 1 Reverse Transcriptase, subunit A, domain 1"/>
    <property type="match status" value="1"/>
</dbReference>
<feature type="region of interest" description="Disordered" evidence="1">
    <location>
        <begin position="397"/>
        <end position="419"/>
    </location>
</feature>
<dbReference type="Gene3D" id="3.30.70.270">
    <property type="match status" value="1"/>
</dbReference>